<protein>
    <submittedName>
        <fullName evidence="1">Uncharacterized protein</fullName>
    </submittedName>
</protein>
<sequence>MLKPDYHNKGVSVNNTSGVTLRLEKFCTTSDNVDEDQASRPLWPGKYFGLEKKTFKNKGKDT</sequence>
<evidence type="ECO:0000313" key="2">
    <source>
        <dbReference type="Proteomes" id="UP000324222"/>
    </source>
</evidence>
<comment type="caution">
    <text evidence="1">The sequence shown here is derived from an EMBL/GenBank/DDBJ whole genome shotgun (WGS) entry which is preliminary data.</text>
</comment>
<organism evidence="1 2">
    <name type="scientific">Portunus trituberculatus</name>
    <name type="common">Swimming crab</name>
    <name type="synonym">Neptunus trituberculatus</name>
    <dbReference type="NCBI Taxonomy" id="210409"/>
    <lineage>
        <taxon>Eukaryota</taxon>
        <taxon>Metazoa</taxon>
        <taxon>Ecdysozoa</taxon>
        <taxon>Arthropoda</taxon>
        <taxon>Crustacea</taxon>
        <taxon>Multicrustacea</taxon>
        <taxon>Malacostraca</taxon>
        <taxon>Eumalacostraca</taxon>
        <taxon>Eucarida</taxon>
        <taxon>Decapoda</taxon>
        <taxon>Pleocyemata</taxon>
        <taxon>Brachyura</taxon>
        <taxon>Eubrachyura</taxon>
        <taxon>Portunoidea</taxon>
        <taxon>Portunidae</taxon>
        <taxon>Portuninae</taxon>
        <taxon>Portunus</taxon>
    </lineage>
</organism>
<dbReference type="Proteomes" id="UP000324222">
    <property type="component" value="Unassembled WGS sequence"/>
</dbReference>
<gene>
    <name evidence="1" type="ORF">E2C01_041422</name>
</gene>
<reference evidence="1 2" key="1">
    <citation type="submission" date="2019-05" db="EMBL/GenBank/DDBJ databases">
        <title>Another draft genome of Portunus trituberculatus and its Hox gene families provides insights of decapod evolution.</title>
        <authorList>
            <person name="Jeong J.-H."/>
            <person name="Song I."/>
            <person name="Kim S."/>
            <person name="Choi T."/>
            <person name="Kim D."/>
            <person name="Ryu S."/>
            <person name="Kim W."/>
        </authorList>
    </citation>
    <scope>NUCLEOTIDE SEQUENCE [LARGE SCALE GENOMIC DNA]</scope>
    <source>
        <tissue evidence="1">Muscle</tissue>
    </source>
</reference>
<name>A0A5B7FQX0_PORTR</name>
<proteinExistence type="predicted"/>
<accession>A0A5B7FQX0</accession>
<dbReference type="EMBL" id="VSRR010007863">
    <property type="protein sequence ID" value="MPC47669.1"/>
    <property type="molecule type" value="Genomic_DNA"/>
</dbReference>
<keyword evidence="2" id="KW-1185">Reference proteome</keyword>
<dbReference type="AlphaFoldDB" id="A0A5B7FQX0"/>
<evidence type="ECO:0000313" key="1">
    <source>
        <dbReference type="EMBL" id="MPC47669.1"/>
    </source>
</evidence>